<evidence type="ECO:0000256" key="6">
    <source>
        <dbReference type="ARBA" id="ARBA00023316"/>
    </source>
</evidence>
<dbReference type="InterPro" id="IPR018044">
    <property type="entry name" value="Peptidase_S11"/>
</dbReference>
<keyword evidence="11" id="KW-0645">Protease</keyword>
<dbReference type="PRINTS" id="PR00725">
    <property type="entry name" value="DADACBPTASE1"/>
</dbReference>
<evidence type="ECO:0000256" key="7">
    <source>
        <dbReference type="PIRSR" id="PIRSR618044-1"/>
    </source>
</evidence>
<comment type="similarity">
    <text evidence="1 9">Belongs to the peptidase S11 family.</text>
</comment>
<dbReference type="Gene3D" id="3.40.710.10">
    <property type="entry name" value="DD-peptidase/beta-lactamase superfamily"/>
    <property type="match status" value="1"/>
</dbReference>
<keyword evidence="3" id="KW-0378">Hydrolase</keyword>
<dbReference type="Pfam" id="PF00768">
    <property type="entry name" value="Peptidase_S11"/>
    <property type="match status" value="1"/>
</dbReference>
<feature type="active site" description="Acyl-ester intermediate" evidence="7">
    <location>
        <position position="87"/>
    </location>
</feature>
<evidence type="ECO:0000256" key="1">
    <source>
        <dbReference type="ARBA" id="ARBA00007164"/>
    </source>
</evidence>
<dbReference type="EMBL" id="BNJF01000002">
    <property type="protein sequence ID" value="GHO46477.1"/>
    <property type="molecule type" value="Genomic_DNA"/>
</dbReference>
<dbReference type="SUPFAM" id="SSF56601">
    <property type="entry name" value="beta-lactamase/transpeptidase-like"/>
    <property type="match status" value="1"/>
</dbReference>
<evidence type="ECO:0000256" key="2">
    <source>
        <dbReference type="ARBA" id="ARBA00022729"/>
    </source>
</evidence>
<feature type="active site" description="Proton acceptor" evidence="7">
    <location>
        <position position="90"/>
    </location>
</feature>
<protein>
    <submittedName>
        <fullName evidence="11">D-alanyl-D-alanine carboxypeptidase</fullName>
    </submittedName>
</protein>
<sequence>MTGRRILAFILLLLALLIIVAIPVGLFTPVGSSVTSLFAEPTPTPRPVLTVRGTPPVIGSKIAYLMDSDTGNMLANINGQTRVPMASTTKVMTAILTIDRANLNQIVTVTQKDVDEAVKNNGSNAQLVVGDKIRLKDMLYALMLPSGDDAAMAIAETVAGSQEKFVDLMNSYAKQLKLQNTHYINADGLTYVGPDGKANPNHYTTGEDLVKLARYAMSNPLFAQIVELQRYILPASGEHHAYVWETTNNMLSSYAGLTGIKTGFTGEAGYCLVFSAYSSGHRLIGAILGAKDDVERVKDAKALLDWGFALPMLPPPAPKS</sequence>
<evidence type="ECO:0000313" key="12">
    <source>
        <dbReference type="Proteomes" id="UP000612362"/>
    </source>
</evidence>
<keyword evidence="12" id="KW-1185">Reference proteome</keyword>
<evidence type="ECO:0000256" key="4">
    <source>
        <dbReference type="ARBA" id="ARBA00022960"/>
    </source>
</evidence>
<dbReference type="GO" id="GO:0009002">
    <property type="term" value="F:serine-type D-Ala-D-Ala carboxypeptidase activity"/>
    <property type="evidence" value="ECO:0007669"/>
    <property type="project" value="InterPro"/>
</dbReference>
<reference evidence="11" key="1">
    <citation type="submission" date="2020-10" db="EMBL/GenBank/DDBJ databases">
        <title>Taxonomic study of unclassified bacteria belonging to the class Ktedonobacteria.</title>
        <authorList>
            <person name="Yabe S."/>
            <person name="Wang C.M."/>
            <person name="Zheng Y."/>
            <person name="Sakai Y."/>
            <person name="Cavaletti L."/>
            <person name="Monciardini P."/>
            <person name="Donadio S."/>
        </authorList>
    </citation>
    <scope>NUCLEOTIDE SEQUENCE</scope>
    <source>
        <strain evidence="11">SOSP1-1</strain>
    </source>
</reference>
<dbReference type="InterPro" id="IPR001967">
    <property type="entry name" value="Peptidase_S11_N"/>
</dbReference>
<dbReference type="Proteomes" id="UP000612362">
    <property type="component" value="Unassembled WGS sequence"/>
</dbReference>
<feature type="binding site" evidence="8">
    <location>
        <position position="261"/>
    </location>
    <ligand>
        <name>substrate</name>
    </ligand>
</feature>
<evidence type="ECO:0000313" key="11">
    <source>
        <dbReference type="EMBL" id="GHO46477.1"/>
    </source>
</evidence>
<dbReference type="GO" id="GO:0006508">
    <property type="term" value="P:proteolysis"/>
    <property type="evidence" value="ECO:0007669"/>
    <property type="project" value="InterPro"/>
</dbReference>
<dbReference type="GO" id="GO:0009252">
    <property type="term" value="P:peptidoglycan biosynthetic process"/>
    <property type="evidence" value="ECO:0007669"/>
    <property type="project" value="UniProtKB-KW"/>
</dbReference>
<keyword evidence="2" id="KW-0732">Signal</keyword>
<comment type="caution">
    <text evidence="11">The sequence shown here is derived from an EMBL/GenBank/DDBJ whole genome shotgun (WGS) entry which is preliminary data.</text>
</comment>
<dbReference type="GO" id="GO:0071555">
    <property type="term" value="P:cell wall organization"/>
    <property type="evidence" value="ECO:0007669"/>
    <property type="project" value="UniProtKB-KW"/>
</dbReference>
<evidence type="ECO:0000259" key="10">
    <source>
        <dbReference type="Pfam" id="PF00768"/>
    </source>
</evidence>
<dbReference type="AlphaFoldDB" id="A0A8J3I5G4"/>
<dbReference type="RefSeq" id="WP_220195852.1">
    <property type="nucleotide sequence ID" value="NZ_BNJF01000002.1"/>
</dbReference>
<gene>
    <name evidence="11" type="ORF">KSX_46400</name>
</gene>
<evidence type="ECO:0000256" key="8">
    <source>
        <dbReference type="PIRSR" id="PIRSR618044-2"/>
    </source>
</evidence>
<proteinExistence type="inferred from homology"/>
<feature type="active site" evidence="7">
    <location>
        <position position="146"/>
    </location>
</feature>
<keyword evidence="6" id="KW-0961">Cell wall biogenesis/degradation</keyword>
<name>A0A8J3I5G4_9CHLR</name>
<organism evidence="11 12">
    <name type="scientific">Ktedonospora formicarum</name>
    <dbReference type="NCBI Taxonomy" id="2778364"/>
    <lineage>
        <taxon>Bacteria</taxon>
        <taxon>Bacillati</taxon>
        <taxon>Chloroflexota</taxon>
        <taxon>Ktedonobacteria</taxon>
        <taxon>Ktedonobacterales</taxon>
        <taxon>Ktedonobacteraceae</taxon>
        <taxon>Ktedonospora</taxon>
    </lineage>
</organism>
<evidence type="ECO:0000256" key="3">
    <source>
        <dbReference type="ARBA" id="ARBA00022801"/>
    </source>
</evidence>
<accession>A0A8J3I5G4</accession>
<keyword evidence="11" id="KW-0121">Carboxypeptidase</keyword>
<dbReference type="InterPro" id="IPR012338">
    <property type="entry name" value="Beta-lactam/transpept-like"/>
</dbReference>
<dbReference type="GO" id="GO:0008360">
    <property type="term" value="P:regulation of cell shape"/>
    <property type="evidence" value="ECO:0007669"/>
    <property type="project" value="UniProtKB-KW"/>
</dbReference>
<keyword evidence="5" id="KW-0573">Peptidoglycan synthesis</keyword>
<keyword evidence="4" id="KW-0133">Cell shape</keyword>
<evidence type="ECO:0000256" key="5">
    <source>
        <dbReference type="ARBA" id="ARBA00022984"/>
    </source>
</evidence>
<evidence type="ECO:0000256" key="9">
    <source>
        <dbReference type="RuleBase" id="RU004016"/>
    </source>
</evidence>
<dbReference type="PANTHER" id="PTHR21581:SF33">
    <property type="entry name" value="D-ALANYL-D-ALANINE CARBOXYPEPTIDASE DACB"/>
    <property type="match status" value="1"/>
</dbReference>
<dbReference type="PANTHER" id="PTHR21581">
    <property type="entry name" value="D-ALANYL-D-ALANINE CARBOXYPEPTIDASE"/>
    <property type="match status" value="1"/>
</dbReference>
<feature type="domain" description="Peptidase S11 D-alanyl-D-alanine carboxypeptidase A N-terminal" evidence="10">
    <location>
        <begin position="54"/>
        <end position="291"/>
    </location>
</feature>